<reference evidence="2 3" key="1">
    <citation type="journal article" date="2024" name="Nat. Commun.">
        <title>Phylogenomics reveals the evolutionary origins of lichenization in chlorophyte algae.</title>
        <authorList>
            <person name="Puginier C."/>
            <person name="Libourel C."/>
            <person name="Otte J."/>
            <person name="Skaloud P."/>
            <person name="Haon M."/>
            <person name="Grisel S."/>
            <person name="Petersen M."/>
            <person name="Berrin J.G."/>
            <person name="Delaux P.M."/>
            <person name="Dal Grande F."/>
            <person name="Keller J."/>
        </authorList>
    </citation>
    <scope>NUCLEOTIDE SEQUENCE [LARGE SCALE GENOMIC DNA]</scope>
    <source>
        <strain evidence="2 3">SAG 2145</strain>
    </source>
</reference>
<sequence>MEFRPDDPAISCAQLAGRVWPSREEELRRILFEAHAQSLEIDHRKGTEADGGDSVVNKEQGVAFLALVPDLQTGVEPENRRLQALYIATDHVHGMPALAFDRELYDLARDERMPVDQYRERVIARLDAIRPWAPVAREEAERSSSAPAADEDAPAAEEDAPAADPPPPARGEHEDPRIMAGLIAFPSRCRQGRRDLRPADAADPASRHQLDFAEGLFGSGQVMLVADPLAFDEKKGLARWRCPGTGCAHPPDSPGRLWRHILANTDHIPGRVTLALFSACLLDSTTGDRVVYVSDMVGLIGGGADMDFIGRHTVHARIAEAMRATHPAIPKRAMTASDDPAAAPPAPAPAPSHPQPQPQPQPRPRPRRVRARRSGSAHAGKAPAPPRSDTGSPPAPDTTPPSPRAAADAWLREKVDRHSAKIAEHEMHIARMYKAITAMEFAVGAMADAFPREWIAKVDAQSWQ</sequence>
<feature type="compositionally biased region" description="Basic residues" evidence="1">
    <location>
        <begin position="364"/>
        <end position="375"/>
    </location>
</feature>
<evidence type="ECO:0000256" key="1">
    <source>
        <dbReference type="SAM" id="MobiDB-lite"/>
    </source>
</evidence>
<comment type="caution">
    <text evidence="2">The sequence shown here is derived from an EMBL/GenBank/DDBJ whole genome shotgun (WGS) entry which is preliminary data.</text>
</comment>
<feature type="region of interest" description="Disordered" evidence="1">
    <location>
        <begin position="334"/>
        <end position="406"/>
    </location>
</feature>
<feature type="region of interest" description="Disordered" evidence="1">
    <location>
        <begin position="137"/>
        <end position="174"/>
    </location>
</feature>
<proteinExistence type="predicted"/>
<dbReference type="EMBL" id="JALJOS010000091">
    <property type="protein sequence ID" value="KAK9816145.1"/>
    <property type="molecule type" value="Genomic_DNA"/>
</dbReference>
<protein>
    <submittedName>
        <fullName evidence="2">Uncharacterized protein</fullName>
    </submittedName>
</protein>
<evidence type="ECO:0000313" key="2">
    <source>
        <dbReference type="EMBL" id="KAK9816145.1"/>
    </source>
</evidence>
<dbReference type="Proteomes" id="UP001438707">
    <property type="component" value="Unassembled WGS sequence"/>
</dbReference>
<keyword evidence="3" id="KW-1185">Reference proteome</keyword>
<dbReference type="AlphaFoldDB" id="A0AAW1Q2F5"/>
<accession>A0AAW1Q2F5</accession>
<name>A0AAW1Q2F5_9CHLO</name>
<feature type="compositionally biased region" description="Pro residues" evidence="1">
    <location>
        <begin position="393"/>
        <end position="403"/>
    </location>
</feature>
<feature type="compositionally biased region" description="Pro residues" evidence="1">
    <location>
        <begin position="342"/>
        <end position="363"/>
    </location>
</feature>
<feature type="compositionally biased region" description="Acidic residues" evidence="1">
    <location>
        <begin position="149"/>
        <end position="161"/>
    </location>
</feature>
<evidence type="ECO:0000313" key="3">
    <source>
        <dbReference type="Proteomes" id="UP001438707"/>
    </source>
</evidence>
<gene>
    <name evidence="2" type="ORF">WJX74_008238</name>
</gene>
<organism evidence="2 3">
    <name type="scientific">Apatococcus lobatus</name>
    <dbReference type="NCBI Taxonomy" id="904363"/>
    <lineage>
        <taxon>Eukaryota</taxon>
        <taxon>Viridiplantae</taxon>
        <taxon>Chlorophyta</taxon>
        <taxon>core chlorophytes</taxon>
        <taxon>Trebouxiophyceae</taxon>
        <taxon>Chlorellales</taxon>
        <taxon>Chlorellaceae</taxon>
        <taxon>Apatococcus</taxon>
    </lineage>
</organism>